<organism evidence="2 3">
    <name type="scientific">Mycolicibacterium confluentis</name>
    <dbReference type="NCBI Taxonomy" id="28047"/>
    <lineage>
        <taxon>Bacteria</taxon>
        <taxon>Bacillati</taxon>
        <taxon>Actinomycetota</taxon>
        <taxon>Actinomycetes</taxon>
        <taxon>Mycobacteriales</taxon>
        <taxon>Mycobacteriaceae</taxon>
        <taxon>Mycolicibacterium</taxon>
    </lineage>
</organism>
<evidence type="ECO:0000313" key="2">
    <source>
        <dbReference type="EMBL" id="BBZ31593.1"/>
    </source>
</evidence>
<dbReference type="EMBL" id="AP022612">
    <property type="protein sequence ID" value="BBZ31593.1"/>
    <property type="molecule type" value="Genomic_DNA"/>
</dbReference>
<dbReference type="InterPro" id="IPR002881">
    <property type="entry name" value="DUF58"/>
</dbReference>
<dbReference type="Proteomes" id="UP000466931">
    <property type="component" value="Chromosome"/>
</dbReference>
<gene>
    <name evidence="2" type="ORF">MCNF_01980</name>
</gene>
<protein>
    <recommendedName>
        <fullName evidence="1">DUF58 domain-containing protein</fullName>
    </recommendedName>
</protein>
<evidence type="ECO:0000259" key="1">
    <source>
        <dbReference type="Pfam" id="PF01882"/>
    </source>
</evidence>
<name>A0A7I7XR93_9MYCO</name>
<reference evidence="2" key="2">
    <citation type="submission" date="2020-02" db="EMBL/GenBank/DDBJ databases">
        <authorList>
            <person name="Matsumoto Y."/>
            <person name="Motooka D."/>
            <person name="Nakamura S."/>
        </authorList>
    </citation>
    <scope>NUCLEOTIDE SEQUENCE</scope>
    <source>
        <strain evidence="2">JCM 13671</strain>
    </source>
</reference>
<sequence length="290" mass="32259">MGKHLDAARAHFGRDTGGFLEGGRYALVHTRSLEFDDLRPYVPGDDVRDIDWKATARSGHTLIKRFVSEKHHKILVIADAGRDTAGLAPSGELRRDVAMHVIGALGLITLRRSDQIGMVFGDARGCVDIPLRRGETHVERMLHRFVQHTTEVPARSDVLEQLDWVARHHRHPMLIFVVSDEPDVGDRLSEVLRPLATLHDVMWAMVSDMPVISSVEDDQAGYDVADGRVVFSGAELGPAVLDAYRRAELDRRQRLSEFMAAHGVPHALIGGSRQIRMALTEMTEVYGRAG</sequence>
<proteinExistence type="predicted"/>
<dbReference type="RefSeq" id="WP_085153533.1">
    <property type="nucleotide sequence ID" value="NZ_AP022612.1"/>
</dbReference>
<dbReference type="AlphaFoldDB" id="A0A7I7XR93"/>
<evidence type="ECO:0000313" key="3">
    <source>
        <dbReference type="Proteomes" id="UP000466931"/>
    </source>
</evidence>
<dbReference type="Pfam" id="PF01882">
    <property type="entry name" value="DUF58"/>
    <property type="match status" value="1"/>
</dbReference>
<reference evidence="2" key="1">
    <citation type="journal article" date="2019" name="Emerg. Microbes Infect.">
        <title>Comprehensive subspecies identification of 175 nontuberculous mycobacteria species based on 7547 genomic profiles.</title>
        <authorList>
            <person name="Matsumoto Y."/>
            <person name="Kinjo T."/>
            <person name="Motooka D."/>
            <person name="Nabeya D."/>
            <person name="Jung N."/>
            <person name="Uechi K."/>
            <person name="Horii T."/>
            <person name="Iida T."/>
            <person name="Fujita J."/>
            <person name="Nakamura S."/>
        </authorList>
    </citation>
    <scope>NUCLEOTIDE SEQUENCE [LARGE SCALE GENOMIC DNA]</scope>
    <source>
        <strain evidence="2">JCM 13671</strain>
    </source>
</reference>
<feature type="domain" description="DUF58" evidence="1">
    <location>
        <begin position="37"/>
        <end position="208"/>
    </location>
</feature>
<keyword evidence="3" id="KW-1185">Reference proteome</keyword>
<accession>A0A7I7XR93</accession>
<dbReference type="OrthoDB" id="9776116at2"/>
<dbReference type="PANTHER" id="PTHR33608:SF6">
    <property type="entry name" value="BLL2464 PROTEIN"/>
    <property type="match status" value="1"/>
</dbReference>
<dbReference type="PANTHER" id="PTHR33608">
    <property type="entry name" value="BLL2464 PROTEIN"/>
    <property type="match status" value="1"/>
</dbReference>